<keyword evidence="1" id="KW-0812">Transmembrane</keyword>
<evidence type="ECO:0000313" key="3">
    <source>
        <dbReference type="Proteomes" id="UP000887458"/>
    </source>
</evidence>
<feature type="transmembrane region" description="Helical" evidence="1">
    <location>
        <begin position="91"/>
        <end position="115"/>
    </location>
</feature>
<keyword evidence="1" id="KW-0472">Membrane</keyword>
<organism evidence="2 3">
    <name type="scientific">Dermatophagoides pteronyssinus</name>
    <name type="common">European house dust mite</name>
    <dbReference type="NCBI Taxonomy" id="6956"/>
    <lineage>
        <taxon>Eukaryota</taxon>
        <taxon>Metazoa</taxon>
        <taxon>Ecdysozoa</taxon>
        <taxon>Arthropoda</taxon>
        <taxon>Chelicerata</taxon>
        <taxon>Arachnida</taxon>
        <taxon>Acari</taxon>
        <taxon>Acariformes</taxon>
        <taxon>Sarcoptiformes</taxon>
        <taxon>Astigmata</taxon>
        <taxon>Psoroptidia</taxon>
        <taxon>Analgoidea</taxon>
        <taxon>Pyroglyphidae</taxon>
        <taxon>Dermatophagoidinae</taxon>
        <taxon>Dermatophagoides</taxon>
    </lineage>
</organism>
<proteinExistence type="predicted"/>
<sequence>MQISRSYTYEKTNTEMRTERNRKKELSESVSIADDFDLYLLLLCVVVLLLKESWLVWSNESDLLLDSNRTRCGPLFRIYSLTLETSSSTSGLLFVCPLLTFLFPCSGTLTLSGFCKEYSSIKRHFGVTISLYCNRSTRVVAAILYGITMLLMSKACCSLRRRRFNGAINDE</sequence>
<keyword evidence="3" id="KW-1185">Reference proteome</keyword>
<protein>
    <submittedName>
        <fullName evidence="2">Uncharacterized protein</fullName>
    </submittedName>
</protein>
<gene>
    <name evidence="2" type="ORF">DERP_001176</name>
</gene>
<evidence type="ECO:0000256" key="1">
    <source>
        <dbReference type="SAM" id="Phobius"/>
    </source>
</evidence>
<feature type="transmembrane region" description="Helical" evidence="1">
    <location>
        <begin position="38"/>
        <end position="57"/>
    </location>
</feature>
<dbReference type="Proteomes" id="UP000887458">
    <property type="component" value="Unassembled WGS sequence"/>
</dbReference>
<dbReference type="EMBL" id="NJHN03000047">
    <property type="protein sequence ID" value="KAH9420745.1"/>
    <property type="molecule type" value="Genomic_DNA"/>
</dbReference>
<reference evidence="2 3" key="1">
    <citation type="journal article" date="2018" name="J. Allergy Clin. Immunol.">
        <title>High-quality assembly of Dermatophagoides pteronyssinus genome and transcriptome reveals a wide range of novel allergens.</title>
        <authorList>
            <person name="Liu X.Y."/>
            <person name="Yang K.Y."/>
            <person name="Wang M.Q."/>
            <person name="Kwok J.S."/>
            <person name="Zeng X."/>
            <person name="Yang Z."/>
            <person name="Xiao X.J."/>
            <person name="Lau C.P."/>
            <person name="Li Y."/>
            <person name="Huang Z.M."/>
            <person name="Ba J.G."/>
            <person name="Yim A.K."/>
            <person name="Ouyang C.Y."/>
            <person name="Ngai S.M."/>
            <person name="Chan T.F."/>
            <person name="Leung E.L."/>
            <person name="Liu L."/>
            <person name="Liu Z.G."/>
            <person name="Tsui S.K."/>
        </authorList>
    </citation>
    <scope>NUCLEOTIDE SEQUENCE [LARGE SCALE GENOMIC DNA]</scope>
    <source>
        <strain evidence="2">Derp</strain>
    </source>
</reference>
<keyword evidence="1" id="KW-1133">Transmembrane helix</keyword>
<name>A0ABQ8JEF9_DERPT</name>
<reference evidence="2 3" key="2">
    <citation type="journal article" date="2022" name="Mol. Biol. Evol.">
        <title>Comparative Genomics Reveals Insights into the Divergent Evolution of Astigmatic Mites and Household Pest Adaptations.</title>
        <authorList>
            <person name="Xiong Q."/>
            <person name="Wan A.T."/>
            <person name="Liu X."/>
            <person name="Fung C.S."/>
            <person name="Xiao X."/>
            <person name="Malainual N."/>
            <person name="Hou J."/>
            <person name="Wang L."/>
            <person name="Wang M."/>
            <person name="Yang K.Y."/>
            <person name="Cui Y."/>
            <person name="Leung E.L."/>
            <person name="Nong W."/>
            <person name="Shin S.K."/>
            <person name="Au S.W."/>
            <person name="Jeong K.Y."/>
            <person name="Chew F.T."/>
            <person name="Hui J.H."/>
            <person name="Leung T.F."/>
            <person name="Tungtrongchitr A."/>
            <person name="Zhong N."/>
            <person name="Liu Z."/>
            <person name="Tsui S.K."/>
        </authorList>
    </citation>
    <scope>NUCLEOTIDE SEQUENCE [LARGE SCALE GENOMIC DNA]</scope>
    <source>
        <strain evidence="2">Derp</strain>
    </source>
</reference>
<accession>A0ABQ8JEF9</accession>
<comment type="caution">
    <text evidence="2">The sequence shown here is derived from an EMBL/GenBank/DDBJ whole genome shotgun (WGS) entry which is preliminary data.</text>
</comment>
<evidence type="ECO:0000313" key="2">
    <source>
        <dbReference type="EMBL" id="KAH9420745.1"/>
    </source>
</evidence>